<dbReference type="STRING" id="1330021.A0A367L3M5"/>
<evidence type="ECO:0008006" key="5">
    <source>
        <dbReference type="Google" id="ProtNLM"/>
    </source>
</evidence>
<dbReference type="PANTHER" id="PTHR42039:SF1">
    <property type="entry name" value="PUTATIVE (AFU_ORTHOLOGUE AFUA_3G02940)-RELATED"/>
    <property type="match status" value="1"/>
</dbReference>
<dbReference type="GO" id="GO:0019863">
    <property type="term" value="F:IgE binding"/>
    <property type="evidence" value="ECO:0007669"/>
    <property type="project" value="InterPro"/>
</dbReference>
<evidence type="ECO:0000313" key="4">
    <source>
        <dbReference type="Proteomes" id="UP000253664"/>
    </source>
</evidence>
<dbReference type="PANTHER" id="PTHR42039">
    <property type="entry name" value="PUTATIVE (AFU_ORTHOLOGUE AFUA_3G02940)-RELATED"/>
    <property type="match status" value="1"/>
</dbReference>
<evidence type="ECO:0000256" key="2">
    <source>
        <dbReference type="SAM" id="SignalP"/>
    </source>
</evidence>
<keyword evidence="2" id="KW-0732">Signal</keyword>
<comment type="caution">
    <text evidence="3">The sequence shown here is derived from an EMBL/GenBank/DDBJ whole genome shotgun (WGS) entry which is preliminary data.</text>
</comment>
<dbReference type="GO" id="GO:0005576">
    <property type="term" value="C:extracellular region"/>
    <property type="evidence" value="ECO:0007669"/>
    <property type="project" value="InterPro"/>
</dbReference>
<proteinExistence type="predicted"/>
<keyword evidence="4" id="KW-1185">Reference proteome</keyword>
<dbReference type="AlphaFoldDB" id="A0A367L3M5"/>
<feature type="compositionally biased region" description="Polar residues" evidence="1">
    <location>
        <begin position="33"/>
        <end position="52"/>
    </location>
</feature>
<feature type="region of interest" description="Disordered" evidence="1">
    <location>
        <begin position="19"/>
        <end position="55"/>
    </location>
</feature>
<name>A0A367L3M5_9HYPO</name>
<sequence>MKTSLSALLLAAALGAVAHPSGHGHRHFHRSPKTYTTSVAPNKGSNANSVPDNTVDKVQIPPSPKEEGLLASAAAPLAPILNHDGPRKQSSYGGGGGSGIGPDSYEDFCGGAPPSSWKPVCPAGGKWKRATAADVALSGNLGLKDNYGCNLKLVKSNYAEKYDYTFRFKNVGNHKQACVCWLKIGPDGCGINGFWKGKEVMKFDIPAGAEQSLAIQADTKGGCACHKDEMPTTPGVMSPQGFEVGGGEWASTWLEFDMGSIVNGGSSGADASCLAAASVTTKKMDIPGMRVCREDDPSAKCSIIWPGGTGNELAYTKGQEALDGRSVNVGPGPVHYSVEVDYQEKN</sequence>
<evidence type="ECO:0000313" key="3">
    <source>
        <dbReference type="EMBL" id="RCI09024.1"/>
    </source>
</evidence>
<organism evidence="3 4">
    <name type="scientific">Ophiocordyceps polyrhachis-furcata BCC 54312</name>
    <dbReference type="NCBI Taxonomy" id="1330021"/>
    <lineage>
        <taxon>Eukaryota</taxon>
        <taxon>Fungi</taxon>
        <taxon>Dikarya</taxon>
        <taxon>Ascomycota</taxon>
        <taxon>Pezizomycotina</taxon>
        <taxon>Sordariomycetes</taxon>
        <taxon>Hypocreomycetidae</taxon>
        <taxon>Hypocreales</taxon>
        <taxon>Ophiocordycipitaceae</taxon>
        <taxon>Ophiocordyceps</taxon>
    </lineage>
</organism>
<protein>
    <recommendedName>
        <fullName evidence="5">Allergen Asp F4-like protein</fullName>
    </recommendedName>
</protein>
<dbReference type="OrthoDB" id="118256at2759"/>
<dbReference type="EMBL" id="LKCN02000017">
    <property type="protein sequence ID" value="RCI09024.1"/>
    <property type="molecule type" value="Genomic_DNA"/>
</dbReference>
<evidence type="ECO:0000256" key="1">
    <source>
        <dbReference type="SAM" id="MobiDB-lite"/>
    </source>
</evidence>
<dbReference type="Proteomes" id="UP000253664">
    <property type="component" value="Unassembled WGS sequence"/>
</dbReference>
<feature type="chain" id="PRO_5016993699" description="Allergen Asp F4-like protein" evidence="2">
    <location>
        <begin position="19"/>
        <end position="346"/>
    </location>
</feature>
<accession>A0A367L3M5</accession>
<dbReference type="InterPro" id="IPR038903">
    <property type="entry name" value="Allergen_Asp_f_4"/>
</dbReference>
<feature type="signal peptide" evidence="2">
    <location>
        <begin position="1"/>
        <end position="18"/>
    </location>
</feature>
<gene>
    <name evidence="3" type="ORF">L249_4976</name>
</gene>
<reference evidence="3 4" key="1">
    <citation type="journal article" date="2015" name="BMC Genomics">
        <title>Insights from the genome of Ophiocordyceps polyrhachis-furcata to pathogenicity and host specificity in insect fungi.</title>
        <authorList>
            <person name="Wichadakul D."/>
            <person name="Kobmoo N."/>
            <person name="Ingsriswang S."/>
            <person name="Tangphatsornruang S."/>
            <person name="Chantasingh D."/>
            <person name="Luangsa-ard J.J."/>
            <person name="Eurwilaichitr L."/>
        </authorList>
    </citation>
    <scope>NUCLEOTIDE SEQUENCE [LARGE SCALE GENOMIC DNA]</scope>
    <source>
        <strain evidence="3 4">BCC 54312</strain>
    </source>
</reference>
<feature type="compositionally biased region" description="Basic residues" evidence="1">
    <location>
        <begin position="22"/>
        <end position="32"/>
    </location>
</feature>
<dbReference type="Pfam" id="PF25312">
    <property type="entry name" value="Allergen_Asp_f_4"/>
    <property type="match status" value="1"/>
</dbReference>